<gene>
    <name evidence="4" type="ORF">PZ740_06500</name>
</gene>
<dbReference type="InterPro" id="IPR029063">
    <property type="entry name" value="SAM-dependent_MTases_sf"/>
</dbReference>
<keyword evidence="2" id="KW-0472">Membrane</keyword>
<dbReference type="SUPFAM" id="SSF51735">
    <property type="entry name" value="NAD(P)-binding Rossmann-fold domains"/>
    <property type="match status" value="1"/>
</dbReference>
<dbReference type="SUPFAM" id="SSF53335">
    <property type="entry name" value="S-adenosyl-L-methionine-dependent methyltransferases"/>
    <property type="match status" value="1"/>
</dbReference>
<dbReference type="EMBL" id="JARGEQ010000059">
    <property type="protein sequence ID" value="MDF1586031.1"/>
    <property type="molecule type" value="Genomic_DNA"/>
</dbReference>
<comment type="similarity">
    <text evidence="1">Belongs to the polysaccharide synthase family.</text>
</comment>
<dbReference type="RefSeq" id="WP_327788451.1">
    <property type="nucleotide sequence ID" value="NZ_JARGEQ010000059.1"/>
</dbReference>
<dbReference type="Pfam" id="PF02719">
    <property type="entry name" value="Polysacc_synt_2"/>
    <property type="match status" value="1"/>
</dbReference>
<dbReference type="PANTHER" id="PTHR43318">
    <property type="entry name" value="UDP-N-ACETYLGLUCOSAMINE 4,6-DEHYDRATASE"/>
    <property type="match status" value="1"/>
</dbReference>
<dbReference type="PANTHER" id="PTHR43318:SF1">
    <property type="entry name" value="POLYSACCHARIDE BIOSYNTHESIS PROTEIN EPSC-RELATED"/>
    <property type="match status" value="1"/>
</dbReference>
<protein>
    <submittedName>
        <fullName evidence="4">Nucleoside-diphosphate sugar epimerase/dehydratase</fullName>
    </submittedName>
</protein>
<feature type="transmembrane region" description="Helical" evidence="2">
    <location>
        <begin position="79"/>
        <end position="100"/>
    </location>
</feature>
<name>A0AAP3V002_9PROT</name>
<dbReference type="Pfam" id="PF13727">
    <property type="entry name" value="CoA_binding_3"/>
    <property type="match status" value="1"/>
</dbReference>
<dbReference type="InterPro" id="IPR003869">
    <property type="entry name" value="Polysac_CapD-like"/>
</dbReference>
<feature type="domain" description="Polysaccharide biosynthesis protein CapD-like" evidence="3">
    <location>
        <begin position="328"/>
        <end position="618"/>
    </location>
</feature>
<dbReference type="InterPro" id="IPR051203">
    <property type="entry name" value="Polysaccharide_Synthase-Rel"/>
</dbReference>
<reference evidence="4 5" key="1">
    <citation type="submission" date="2023-03" db="EMBL/GenBank/DDBJ databases">
        <title>YIM 152171 draft genome.</title>
        <authorList>
            <person name="Yang Z."/>
        </authorList>
    </citation>
    <scope>NUCLEOTIDE SEQUENCE [LARGE SCALE GENOMIC DNA]</scope>
    <source>
        <strain evidence="4 5">YIM 152171</strain>
    </source>
</reference>
<keyword evidence="5" id="KW-1185">Reference proteome</keyword>
<evidence type="ECO:0000313" key="5">
    <source>
        <dbReference type="Proteomes" id="UP001301140"/>
    </source>
</evidence>
<sequence>MRKIDPSSPQPTPAHRQGLGRRLRLGAAVLRWRIASRLPASPRQLVIVAHDLVVAALSFAMAVILRFGTTELGPERIDALVQGVPLFTLVAGLCFLYFGVHREVWRYASTSNLLTIMQASTVAVLVFFLISFTVDRTHGIPRSVPLIQWFVLIVMLGGPRFLYRLLVQYRGRQNAEGMGPIPVLLVGAEEGAALFLRALQHETRQLYRAVGILDMVRGDRGRQILDVPVLGTVEELPRALRQLEVRGLRPQKIVVTVPLGGERMRELVTQAERHKLTVCRLPSLTDFRQAFDDGRLELRPVQLEDLLGRPQVVLDQAAIDALVHGRRVLITGAGGSIGSELVRQIARLGPSRLVLVDSGEYNLYAIDHEIAARHAELPRAALLCDVRDRERVARIFAEHQPELVFHAAALKHVPLVELNPPEGVLTNVMGTRNIADAALACGALAMVQISTDKAVNPTNVMGATKRLAEFYCQALDLEAPTLAIKGRPPTRFMTVRFGNVLGSSGSVVPMFQKQLEQGGPLTVTHPDIKRYFMTIREAVELVLQASAHGIRDDAARGRIFVLDMGEPVRIVDVARQMIRLAGLEPEKDVAISIVGLRPGEKLYEELFDTAEQRLPAVVPGVMGAVFRSIEIERLLRAFEELGEAARQGDEAAIRAVIARIIPGYASSLAADAA</sequence>
<accession>A0AAP3V002</accession>
<keyword evidence="2" id="KW-1133">Transmembrane helix</keyword>
<evidence type="ECO:0000256" key="1">
    <source>
        <dbReference type="ARBA" id="ARBA00007430"/>
    </source>
</evidence>
<dbReference type="CDD" id="cd05237">
    <property type="entry name" value="UDP_invert_4-6DH_SDR_e"/>
    <property type="match status" value="1"/>
</dbReference>
<feature type="transmembrane region" description="Helical" evidence="2">
    <location>
        <begin position="45"/>
        <end position="67"/>
    </location>
</feature>
<feature type="transmembrane region" description="Helical" evidence="2">
    <location>
        <begin position="112"/>
        <end position="134"/>
    </location>
</feature>
<dbReference type="InterPro" id="IPR036291">
    <property type="entry name" value="NAD(P)-bd_dom_sf"/>
</dbReference>
<evidence type="ECO:0000313" key="4">
    <source>
        <dbReference type="EMBL" id="MDF1586031.1"/>
    </source>
</evidence>
<keyword evidence="2" id="KW-0812">Transmembrane</keyword>
<dbReference type="Gene3D" id="3.40.50.720">
    <property type="entry name" value="NAD(P)-binding Rossmann-like Domain"/>
    <property type="match status" value="2"/>
</dbReference>
<comment type="caution">
    <text evidence="4">The sequence shown here is derived from an EMBL/GenBank/DDBJ whole genome shotgun (WGS) entry which is preliminary data.</text>
</comment>
<dbReference type="AlphaFoldDB" id="A0AAP3V002"/>
<feature type="transmembrane region" description="Helical" evidence="2">
    <location>
        <begin position="146"/>
        <end position="163"/>
    </location>
</feature>
<evidence type="ECO:0000256" key="2">
    <source>
        <dbReference type="SAM" id="Phobius"/>
    </source>
</evidence>
<proteinExistence type="inferred from homology"/>
<evidence type="ECO:0000259" key="3">
    <source>
        <dbReference type="Pfam" id="PF02719"/>
    </source>
</evidence>
<dbReference type="Proteomes" id="UP001301140">
    <property type="component" value="Unassembled WGS sequence"/>
</dbReference>
<organism evidence="4 5">
    <name type="scientific">Marinimicrococcus flavescens</name>
    <dbReference type="NCBI Taxonomy" id="3031815"/>
    <lineage>
        <taxon>Bacteria</taxon>
        <taxon>Pseudomonadati</taxon>
        <taxon>Pseudomonadota</taxon>
        <taxon>Alphaproteobacteria</taxon>
        <taxon>Geminicoccales</taxon>
        <taxon>Geminicoccaceae</taxon>
        <taxon>Marinimicrococcus</taxon>
    </lineage>
</organism>